<feature type="region of interest" description="Disordered" evidence="4">
    <location>
        <begin position="209"/>
        <end position="239"/>
    </location>
</feature>
<keyword evidence="6" id="KW-1185">Reference proteome</keyword>
<evidence type="ECO:0000256" key="2">
    <source>
        <dbReference type="ARBA" id="ARBA00022827"/>
    </source>
</evidence>
<evidence type="ECO:0000256" key="4">
    <source>
        <dbReference type="SAM" id="MobiDB-lite"/>
    </source>
</evidence>
<comment type="caution">
    <text evidence="5">The sequence shown here is derived from an EMBL/GenBank/DDBJ whole genome shotgun (WGS) entry which is preliminary data.</text>
</comment>
<feature type="region of interest" description="Disordered" evidence="4">
    <location>
        <begin position="137"/>
        <end position="167"/>
    </location>
</feature>
<dbReference type="InterPro" id="IPR050416">
    <property type="entry name" value="FAD-linked_Oxidoreductase"/>
</dbReference>
<keyword evidence="2" id="KW-0274">FAD</keyword>
<dbReference type="Gene3D" id="3.40.462.20">
    <property type="match status" value="1"/>
</dbReference>
<evidence type="ECO:0000256" key="1">
    <source>
        <dbReference type="ARBA" id="ARBA00022630"/>
    </source>
</evidence>
<dbReference type="Proteomes" id="UP001498398">
    <property type="component" value="Unassembled WGS sequence"/>
</dbReference>
<dbReference type="PANTHER" id="PTHR42973">
    <property type="entry name" value="BINDING OXIDOREDUCTASE, PUTATIVE (AFU_ORTHOLOGUE AFUA_1G17690)-RELATED"/>
    <property type="match status" value="1"/>
</dbReference>
<sequence length="448" mass="51043">MLFVQGGGNNFGIVTKFFLKTYPQNQTYGGSLIVPGKRAEEFKSAFVNFVDNEKRKAAAVVAAFRHTLQGGDIEYTISILCVFDGPKPKRKRDVPFQEFQALAKDGDVWTYDPVKWQLAKNEPISERTQVKVIKRKSFPSAQASSRSRIERGYRDSMRESSDDSDDNLIFDDGFTERDFCQWYGVKSGWSPGSSVAGSASSHGSWKHYPTTLRDSDDDENTIVGSDVDFDEDDSDSDSKDCGRYYKAKTRDSWKPMEDWEVKQVPTRQMIMEKVDNMGEKSRGRFGCLMILRYMKLLLDKMAEEAEKSACYIKSRNRRSVIVDAWPVHPEIFDNSPKGAAFPHTAGDPYGPLLAYFQWEREDDTFWINKLKGTLNRIHSFARKAGLTPRKPAYYSNLSLETVPVHKIYRGNMEWLMKVKNQYDPTDVMGQAGGHKINSSGNKENKDSD</sequence>
<feature type="region of interest" description="Disordered" evidence="4">
    <location>
        <begin position="426"/>
        <end position="448"/>
    </location>
</feature>
<protein>
    <recommendedName>
        <fullName evidence="7">Berberine/berberine-like domain-containing protein</fullName>
    </recommendedName>
</protein>
<feature type="compositionally biased region" description="Basic and acidic residues" evidence="4">
    <location>
        <begin position="147"/>
        <end position="161"/>
    </location>
</feature>
<keyword evidence="1" id="KW-0285">Flavoprotein</keyword>
<dbReference type="Gene3D" id="3.30.465.10">
    <property type="match status" value="1"/>
</dbReference>
<evidence type="ECO:0000256" key="3">
    <source>
        <dbReference type="ARBA" id="ARBA00023002"/>
    </source>
</evidence>
<dbReference type="EMBL" id="JBANRG010000045">
    <property type="protein sequence ID" value="KAK7446017.1"/>
    <property type="molecule type" value="Genomic_DNA"/>
</dbReference>
<reference evidence="5 6" key="1">
    <citation type="submission" date="2024-01" db="EMBL/GenBank/DDBJ databases">
        <title>A draft genome for the cacao thread blight pathogen Marasmiellus scandens.</title>
        <authorList>
            <person name="Baruah I.K."/>
            <person name="Leung J."/>
            <person name="Bukari Y."/>
            <person name="Amoako-Attah I."/>
            <person name="Meinhardt L.W."/>
            <person name="Bailey B.A."/>
            <person name="Cohen S.P."/>
        </authorList>
    </citation>
    <scope>NUCLEOTIDE SEQUENCE [LARGE SCALE GENOMIC DNA]</scope>
    <source>
        <strain evidence="5 6">GH-19</strain>
    </source>
</reference>
<keyword evidence="3" id="KW-0560">Oxidoreductase</keyword>
<dbReference type="InterPro" id="IPR016169">
    <property type="entry name" value="FAD-bd_PCMH_sub2"/>
</dbReference>
<name>A0ABR1J4H3_9AGAR</name>
<dbReference type="PANTHER" id="PTHR42973:SF13">
    <property type="entry name" value="FAD-BINDING PCMH-TYPE DOMAIN-CONTAINING PROTEIN"/>
    <property type="match status" value="1"/>
</dbReference>
<evidence type="ECO:0008006" key="7">
    <source>
        <dbReference type="Google" id="ProtNLM"/>
    </source>
</evidence>
<proteinExistence type="predicted"/>
<accession>A0ABR1J4H3</accession>
<evidence type="ECO:0000313" key="5">
    <source>
        <dbReference type="EMBL" id="KAK7446017.1"/>
    </source>
</evidence>
<gene>
    <name evidence="5" type="ORF">VKT23_014640</name>
</gene>
<organism evidence="5 6">
    <name type="scientific">Marasmiellus scandens</name>
    <dbReference type="NCBI Taxonomy" id="2682957"/>
    <lineage>
        <taxon>Eukaryota</taxon>
        <taxon>Fungi</taxon>
        <taxon>Dikarya</taxon>
        <taxon>Basidiomycota</taxon>
        <taxon>Agaricomycotina</taxon>
        <taxon>Agaricomycetes</taxon>
        <taxon>Agaricomycetidae</taxon>
        <taxon>Agaricales</taxon>
        <taxon>Marasmiineae</taxon>
        <taxon>Omphalotaceae</taxon>
        <taxon>Marasmiellus</taxon>
    </lineage>
</organism>
<evidence type="ECO:0000313" key="6">
    <source>
        <dbReference type="Proteomes" id="UP001498398"/>
    </source>
</evidence>